<proteinExistence type="predicted"/>
<accession>A0A3M2I0Y6</accession>
<dbReference type="SMART" id="SM00342">
    <property type="entry name" value="HTH_ARAC"/>
    <property type="match status" value="1"/>
</dbReference>
<dbReference type="AlphaFoldDB" id="A0A3M2I0Y6"/>
<dbReference type="PANTHER" id="PTHR47893">
    <property type="entry name" value="REGULATORY PROTEIN PCHR"/>
    <property type="match status" value="1"/>
</dbReference>
<dbReference type="PROSITE" id="PS01124">
    <property type="entry name" value="HTH_ARAC_FAMILY_2"/>
    <property type="match status" value="1"/>
</dbReference>
<evidence type="ECO:0000313" key="6">
    <source>
        <dbReference type="Proteomes" id="UP000275012"/>
    </source>
</evidence>
<dbReference type="InterPro" id="IPR018060">
    <property type="entry name" value="HTH_AraC"/>
</dbReference>
<dbReference type="InterPro" id="IPR020449">
    <property type="entry name" value="Tscrpt_reg_AraC-type_HTH"/>
</dbReference>
<dbReference type="InterPro" id="IPR053142">
    <property type="entry name" value="PchR_regulatory_protein"/>
</dbReference>
<protein>
    <submittedName>
        <fullName evidence="5">AraC family transcriptional regulator</fullName>
    </submittedName>
</protein>
<comment type="caution">
    <text evidence="5">The sequence shown here is derived from an EMBL/GenBank/DDBJ whole genome shotgun (WGS) entry which is preliminary data.</text>
</comment>
<evidence type="ECO:0000313" key="5">
    <source>
        <dbReference type="EMBL" id="RMH93590.1"/>
    </source>
</evidence>
<keyword evidence="1" id="KW-0805">Transcription regulation</keyword>
<dbReference type="PANTHER" id="PTHR47893:SF1">
    <property type="entry name" value="REGULATORY PROTEIN PCHR"/>
    <property type="match status" value="1"/>
</dbReference>
<dbReference type="SUPFAM" id="SSF46689">
    <property type="entry name" value="Homeodomain-like"/>
    <property type="match status" value="2"/>
</dbReference>
<evidence type="ECO:0000256" key="1">
    <source>
        <dbReference type="ARBA" id="ARBA00023015"/>
    </source>
</evidence>
<dbReference type="OrthoDB" id="9809338at2"/>
<dbReference type="GO" id="GO:0003700">
    <property type="term" value="F:DNA-binding transcription factor activity"/>
    <property type="evidence" value="ECO:0007669"/>
    <property type="project" value="InterPro"/>
</dbReference>
<dbReference type="RefSeq" id="WP_122101038.1">
    <property type="nucleotide sequence ID" value="NZ_RFLY01000005.1"/>
</dbReference>
<keyword evidence="2" id="KW-0238">DNA-binding</keyword>
<reference evidence="5 6" key="1">
    <citation type="submission" date="2018-10" db="EMBL/GenBank/DDBJ databases">
        <title>Proposal of Lysobacter pythonis sp. nov. isolated from royal pythons (Python regius).</title>
        <authorList>
            <person name="Hans-Juergen B."/>
            <person name="Huptas C."/>
            <person name="Sandra B."/>
            <person name="Igor L."/>
            <person name="Joachim S."/>
            <person name="Siegfried S."/>
            <person name="Mareike W."/>
            <person name="Peter K."/>
        </authorList>
    </citation>
    <scope>NUCLEOTIDE SEQUENCE [LARGE SCALE GENOMIC DNA]</scope>
    <source>
        <strain evidence="5 6">4284/11</strain>
    </source>
</reference>
<gene>
    <name evidence="5" type="ORF">EBB59_04945</name>
</gene>
<dbReference type="Pfam" id="PF12833">
    <property type="entry name" value="HTH_18"/>
    <property type="match status" value="1"/>
</dbReference>
<organism evidence="5 6">
    <name type="scientific">Solilutibacter pythonis</name>
    <dbReference type="NCBI Taxonomy" id="2483112"/>
    <lineage>
        <taxon>Bacteria</taxon>
        <taxon>Pseudomonadati</taxon>
        <taxon>Pseudomonadota</taxon>
        <taxon>Gammaproteobacteria</taxon>
        <taxon>Lysobacterales</taxon>
        <taxon>Lysobacteraceae</taxon>
        <taxon>Solilutibacter</taxon>
    </lineage>
</organism>
<evidence type="ECO:0000256" key="3">
    <source>
        <dbReference type="ARBA" id="ARBA00023163"/>
    </source>
</evidence>
<feature type="domain" description="HTH araC/xylS-type" evidence="4">
    <location>
        <begin position="229"/>
        <end position="327"/>
    </location>
</feature>
<evidence type="ECO:0000256" key="2">
    <source>
        <dbReference type="ARBA" id="ARBA00023125"/>
    </source>
</evidence>
<dbReference type="Proteomes" id="UP000275012">
    <property type="component" value="Unassembled WGS sequence"/>
</dbReference>
<dbReference type="Gene3D" id="1.10.10.60">
    <property type="entry name" value="Homeodomain-like"/>
    <property type="match status" value="2"/>
</dbReference>
<dbReference type="EMBL" id="RFLY01000005">
    <property type="protein sequence ID" value="RMH93590.1"/>
    <property type="molecule type" value="Genomic_DNA"/>
</dbReference>
<dbReference type="GO" id="GO:0043565">
    <property type="term" value="F:sequence-specific DNA binding"/>
    <property type="evidence" value="ECO:0007669"/>
    <property type="project" value="InterPro"/>
</dbReference>
<dbReference type="InterPro" id="IPR009057">
    <property type="entry name" value="Homeodomain-like_sf"/>
</dbReference>
<evidence type="ECO:0000259" key="4">
    <source>
        <dbReference type="PROSITE" id="PS01124"/>
    </source>
</evidence>
<dbReference type="PRINTS" id="PR00032">
    <property type="entry name" value="HTHARAC"/>
</dbReference>
<keyword evidence="6" id="KW-1185">Reference proteome</keyword>
<name>A0A3M2I0Y6_9GAMM</name>
<sequence>MTNIRETIAAARGQDDPLLPTDQEAPRFTTSQFNNGTQSQEILELPSATLSISTLSFKDGFHIVLFDGVVCQPVTMPIRDSGEYLSLAFLKNGAVNTRDHQGDFSYSAEPGCGALMRHGSFSGEATFMPSDTFQMVSICMPRGYLAEFESPFERIPEHSGNLFAYLPVTVTPTMRQCVDLLLEAPKNDVSGQLFLNAKACELMSLTVQALLNQNPHPPGLNPQDVKRIYRARDILDEQLESPPTIPKLARLIGTNDFKLKRDFRMILNTTPHAYVIRRRMEVAHEALTLTDTSITAIAQKVGYNNVSHFSSTFHKHYGVLPKQLKQACQARSQPQFL</sequence>
<keyword evidence="3" id="KW-0804">Transcription</keyword>